<organism evidence="3 4">
    <name type="scientific">Gloeobacter morelensis MG652769</name>
    <dbReference type="NCBI Taxonomy" id="2781736"/>
    <lineage>
        <taxon>Bacteria</taxon>
        <taxon>Bacillati</taxon>
        <taxon>Cyanobacteriota</taxon>
        <taxon>Cyanophyceae</taxon>
        <taxon>Gloeobacterales</taxon>
        <taxon>Gloeobacteraceae</taxon>
        <taxon>Gloeobacter</taxon>
        <taxon>Gloeobacter morelensis</taxon>
    </lineage>
</organism>
<accession>A0ABY3PHU6</accession>
<dbReference type="RefSeq" id="WP_230840212.1">
    <property type="nucleotide sequence ID" value="NZ_CP063845.1"/>
</dbReference>
<evidence type="ECO:0000313" key="3">
    <source>
        <dbReference type="EMBL" id="UFP93212.1"/>
    </source>
</evidence>
<dbReference type="PANTHER" id="PTHR10907">
    <property type="entry name" value="REGUCALCIN"/>
    <property type="match status" value="1"/>
</dbReference>
<keyword evidence="4" id="KW-1185">Reference proteome</keyword>
<reference evidence="3 4" key="1">
    <citation type="journal article" date="2021" name="Genome Biol. Evol.">
        <title>Complete Genome Sequencing of a Novel Gloeobacter Species from a Waterfall Cave in Mexico.</title>
        <authorList>
            <person name="Saw J.H."/>
            <person name="Cardona T."/>
            <person name="Montejano G."/>
        </authorList>
    </citation>
    <scope>NUCLEOTIDE SEQUENCE [LARGE SCALE GENOMIC DNA]</scope>
    <source>
        <strain evidence="3">MG652769</strain>
    </source>
</reference>
<gene>
    <name evidence="3" type="ORF">ISF26_15530</name>
</gene>
<dbReference type="InterPro" id="IPR005511">
    <property type="entry name" value="SMP-30"/>
</dbReference>
<dbReference type="Gene3D" id="2.120.10.30">
    <property type="entry name" value="TolB, C-terminal domain"/>
    <property type="match status" value="1"/>
</dbReference>
<name>A0ABY3PHU6_9CYAN</name>
<dbReference type="PRINTS" id="PR01790">
    <property type="entry name" value="SMP30FAMILY"/>
</dbReference>
<dbReference type="PANTHER" id="PTHR10907:SF47">
    <property type="entry name" value="REGUCALCIN"/>
    <property type="match status" value="1"/>
</dbReference>
<protein>
    <submittedName>
        <fullName evidence="3">SMP-30/gluconolactonase/LRE family protein</fullName>
    </submittedName>
</protein>
<evidence type="ECO:0000259" key="2">
    <source>
        <dbReference type="Pfam" id="PF08450"/>
    </source>
</evidence>
<proteinExistence type="inferred from homology"/>
<dbReference type="InterPro" id="IPR013658">
    <property type="entry name" value="SGL"/>
</dbReference>
<dbReference type="InterPro" id="IPR011042">
    <property type="entry name" value="6-blade_b-propeller_TolB-like"/>
</dbReference>
<sequence length="299" mass="33078">MDTAAPKPEVLVNARARLGEGPCWHEPTRTLYWVDIHNHRVHHCDPTTGENRFFEVGEVVGCLAPAGDYRLILARRHDLVFLDTTDGAVTPILQVEAPRPGVRFNDGKCDAAGRFWFGSADPEGGTGCLYRFDPDRSLHRMETGLFISNGLGWSPDQRTFYLTDTPRQTIYAYDFDLESGRIARRRPWVDLSGMGLFPDGLTVDREGCLWSAMWDGWCVVRFAPDGRERSRLGLPVQRPTCCTFGGADLGTLFITSASVGLSEAQIEKSFHSGDVFCVRGLAVGVPTYSFAGSDNVKAL</sequence>
<dbReference type="Pfam" id="PF08450">
    <property type="entry name" value="SGL"/>
    <property type="match status" value="1"/>
</dbReference>
<feature type="domain" description="SMP-30/Gluconolactonase/LRE-like region" evidence="2">
    <location>
        <begin position="18"/>
        <end position="258"/>
    </location>
</feature>
<dbReference type="EMBL" id="CP063845">
    <property type="protein sequence ID" value="UFP93212.1"/>
    <property type="molecule type" value="Genomic_DNA"/>
</dbReference>
<evidence type="ECO:0000313" key="4">
    <source>
        <dbReference type="Proteomes" id="UP001054846"/>
    </source>
</evidence>
<evidence type="ECO:0000256" key="1">
    <source>
        <dbReference type="ARBA" id="ARBA00008853"/>
    </source>
</evidence>
<dbReference type="SUPFAM" id="SSF63829">
    <property type="entry name" value="Calcium-dependent phosphotriesterase"/>
    <property type="match status" value="1"/>
</dbReference>
<dbReference type="Proteomes" id="UP001054846">
    <property type="component" value="Chromosome"/>
</dbReference>
<comment type="similarity">
    <text evidence="1">Belongs to the SMP-30/CGR1 family.</text>
</comment>